<keyword evidence="4" id="KW-1185">Reference proteome</keyword>
<name>A0A7R8CRB1_LEPSM</name>
<evidence type="ECO:0000259" key="1">
    <source>
        <dbReference type="Pfam" id="PF03378"/>
    </source>
</evidence>
<feature type="domain" description="Exportin-2 central" evidence="2">
    <location>
        <begin position="1"/>
        <end position="292"/>
    </location>
</feature>
<dbReference type="InterPro" id="IPR011989">
    <property type="entry name" value="ARM-like"/>
</dbReference>
<gene>
    <name evidence="3" type="ORF">LSAA_7842</name>
</gene>
<dbReference type="InterPro" id="IPR016024">
    <property type="entry name" value="ARM-type_fold"/>
</dbReference>
<dbReference type="Proteomes" id="UP000675881">
    <property type="component" value="Chromosome 3"/>
</dbReference>
<dbReference type="OrthoDB" id="3268246at2759"/>
<dbReference type="GO" id="GO:0006611">
    <property type="term" value="P:protein export from nucleus"/>
    <property type="evidence" value="ECO:0007669"/>
    <property type="project" value="TreeGrafter"/>
</dbReference>
<dbReference type="InterPro" id="IPR013713">
    <property type="entry name" value="XPO2_central"/>
</dbReference>
<evidence type="ECO:0000313" key="3">
    <source>
        <dbReference type="EMBL" id="CAF2903518.1"/>
    </source>
</evidence>
<dbReference type="Gene3D" id="1.25.10.10">
    <property type="entry name" value="Leucine-rich Repeat Variant"/>
    <property type="match status" value="1"/>
</dbReference>
<accession>A0A7R8CRB1</accession>
<dbReference type="SUPFAM" id="SSF48371">
    <property type="entry name" value="ARM repeat"/>
    <property type="match status" value="1"/>
</dbReference>
<dbReference type="GO" id="GO:0031267">
    <property type="term" value="F:small GTPase binding"/>
    <property type="evidence" value="ECO:0007669"/>
    <property type="project" value="InterPro"/>
</dbReference>
<dbReference type="Pfam" id="PF03378">
    <property type="entry name" value="CAS_CSE1"/>
    <property type="match status" value="2"/>
</dbReference>
<evidence type="ECO:0000313" key="4">
    <source>
        <dbReference type="Proteomes" id="UP000675881"/>
    </source>
</evidence>
<organism evidence="3 4">
    <name type="scientific">Lepeophtheirus salmonis</name>
    <name type="common">Salmon louse</name>
    <name type="synonym">Caligus salmonis</name>
    <dbReference type="NCBI Taxonomy" id="72036"/>
    <lineage>
        <taxon>Eukaryota</taxon>
        <taxon>Metazoa</taxon>
        <taxon>Ecdysozoa</taxon>
        <taxon>Arthropoda</taxon>
        <taxon>Crustacea</taxon>
        <taxon>Multicrustacea</taxon>
        <taxon>Hexanauplia</taxon>
        <taxon>Copepoda</taxon>
        <taxon>Siphonostomatoida</taxon>
        <taxon>Caligidae</taxon>
        <taxon>Lepeophtheirus</taxon>
    </lineage>
</organism>
<dbReference type="PANTHER" id="PTHR10997:SF8">
    <property type="entry name" value="EXPORTIN-2"/>
    <property type="match status" value="1"/>
</dbReference>
<proteinExistence type="predicted"/>
<dbReference type="GO" id="GO:0005049">
    <property type="term" value="F:nuclear export signal receptor activity"/>
    <property type="evidence" value="ECO:0007669"/>
    <property type="project" value="TreeGrafter"/>
</dbReference>
<evidence type="ECO:0000259" key="2">
    <source>
        <dbReference type="Pfam" id="PF08506"/>
    </source>
</evidence>
<sequence>MNIWMTHFLSLLTTDNALLKTDDDEEPGVLEELKSQICDNIGLYAHKYEEEFSPYMNQFVTAVWNLLLSSGLQVKYDGLVSNAIQFMASVADRQQYKSLFEDKNILGSICEKIIVPNMEMRDVDVELFEDNPEEYIRRDLEGSDLETRRRAACDLVKGLSRYFESQITEIFGSYVKTMLDMYQTNPAQNWKSKDAAIYLVTSLATRAKTAKHGITQINQLVNLTEFCTNYILPDLQNSDANGFPVLKADAIKYMLTFKSQLPPEMMKQCLPVMVNFLKANSHVVHTYAATTIEKILILKTPENKALVTSSELGPIAEPLLTGLFGAFSLPGSAENEYVMKCVMRSFSALQESVVPFLASLLPVLTQKLQQAAKNPTRPHYNHYLFESLSLSIRIHTWTLYGIISLFTHACLWERPANITPLVRLIQAYVSRGPQQIVEANKVEGLLGVFQKLIASKSTDHEGFYLVQSMVEHLPPAVIGTYIKPIFTLLFQRLTSSKTTKFVKSFLVFMFLFVIKYDGMKLQETIDSIQSNMFSMVCQRLIVLEIQKISGLTEKKIAAIGITKLLTETPCLLSGAYASNWPTILNALIGLFELPQDESIPDDEHFIEVEDTPGYQTAYSQLVFAGKRKVDPVASITDPKIHLAQSLQKLSASSPGVISPLIGQLEPQAQQFLQSYLQGAGVNLS</sequence>
<protein>
    <submittedName>
        <fullName evidence="3">CSE1</fullName>
    </submittedName>
</protein>
<dbReference type="Pfam" id="PF08506">
    <property type="entry name" value="Cse1"/>
    <property type="match status" value="1"/>
</dbReference>
<dbReference type="GO" id="GO:0005829">
    <property type="term" value="C:cytosol"/>
    <property type="evidence" value="ECO:0007669"/>
    <property type="project" value="TreeGrafter"/>
</dbReference>
<dbReference type="AlphaFoldDB" id="A0A7R8CRB1"/>
<reference evidence="3" key="1">
    <citation type="submission" date="2021-02" db="EMBL/GenBank/DDBJ databases">
        <authorList>
            <person name="Bekaert M."/>
        </authorList>
    </citation>
    <scope>NUCLEOTIDE SEQUENCE</scope>
    <source>
        <strain evidence="3">IoA-00</strain>
    </source>
</reference>
<dbReference type="GO" id="GO:0005635">
    <property type="term" value="C:nuclear envelope"/>
    <property type="evidence" value="ECO:0007669"/>
    <property type="project" value="TreeGrafter"/>
</dbReference>
<dbReference type="GO" id="GO:0006606">
    <property type="term" value="P:protein import into nucleus"/>
    <property type="evidence" value="ECO:0007669"/>
    <property type="project" value="TreeGrafter"/>
</dbReference>
<dbReference type="PANTHER" id="PTHR10997">
    <property type="entry name" value="IMPORTIN-7, 8, 11"/>
    <property type="match status" value="1"/>
</dbReference>
<dbReference type="InterPro" id="IPR005043">
    <property type="entry name" value="XPO2_C"/>
</dbReference>
<feature type="domain" description="Exportin-2 C-terminal" evidence="1">
    <location>
        <begin position="293"/>
        <end position="397"/>
    </location>
</feature>
<feature type="domain" description="Exportin-2 C-terminal" evidence="1">
    <location>
        <begin position="402"/>
        <end position="675"/>
    </location>
</feature>
<dbReference type="EMBL" id="HG994582">
    <property type="protein sequence ID" value="CAF2903518.1"/>
    <property type="molecule type" value="Genomic_DNA"/>
</dbReference>